<keyword evidence="2" id="KW-1185">Reference proteome</keyword>
<organism evidence="1 2">
    <name type="scientific">Isoalcanivorax pacificus W11-5</name>
    <dbReference type="NCBI Taxonomy" id="391936"/>
    <lineage>
        <taxon>Bacteria</taxon>
        <taxon>Pseudomonadati</taxon>
        <taxon>Pseudomonadota</taxon>
        <taxon>Gammaproteobacteria</taxon>
        <taxon>Oceanospirillales</taxon>
        <taxon>Alcanivoracaceae</taxon>
        <taxon>Isoalcanivorax</taxon>
    </lineage>
</organism>
<reference evidence="1 2" key="1">
    <citation type="journal article" date="2012" name="J. Bacteriol.">
        <title>Genome sequence of an alkane-degrading bacterium, Alcanivorax pacificus type strain W11-5, isolated from deep sea sediment.</title>
        <authorList>
            <person name="Lai Q."/>
            <person name="Shao Z."/>
        </authorList>
    </citation>
    <scope>NUCLEOTIDE SEQUENCE [LARGE SCALE GENOMIC DNA]</scope>
    <source>
        <strain evidence="1 2">W11-5</strain>
    </source>
</reference>
<proteinExistence type="predicted"/>
<gene>
    <name evidence="1" type="ORF">S7S_05375</name>
</gene>
<evidence type="ECO:0000313" key="1">
    <source>
        <dbReference type="EMBL" id="AJD47495.1"/>
    </source>
</evidence>
<name>A0A0B4XLE8_9GAMM</name>
<evidence type="ECO:0000313" key="2">
    <source>
        <dbReference type="Proteomes" id="UP000006764"/>
    </source>
</evidence>
<dbReference type="STRING" id="391936.S7S_05375"/>
<dbReference type="AlphaFoldDB" id="A0A0B4XLE8"/>
<accession>A0A0B4XLE8</accession>
<protein>
    <submittedName>
        <fullName evidence="1">Uncharacterized protein</fullName>
    </submittedName>
</protein>
<dbReference type="HOGENOM" id="CLU_2379853_0_0_6"/>
<dbReference type="KEGG" id="apac:S7S_05375"/>
<dbReference type="Proteomes" id="UP000006764">
    <property type="component" value="Chromosome"/>
</dbReference>
<dbReference type="EMBL" id="CP004387">
    <property type="protein sequence ID" value="AJD47495.1"/>
    <property type="molecule type" value="Genomic_DNA"/>
</dbReference>
<sequence length="94" mass="10864">MPHGLHLMLQGRHRLLIIQCALVVQLLLMVEGLPFRKRIGRIMALPQVADNLCPRRDIVDTRQEQCPFPLIAAINSPACHCRRRRVRPTRLAHF</sequence>